<evidence type="ECO:0000313" key="1">
    <source>
        <dbReference type="EMBL" id="KOF77986.1"/>
    </source>
</evidence>
<gene>
    <name evidence="1" type="ORF">OCBIM_22031433mg</name>
</gene>
<proteinExistence type="predicted"/>
<sequence>MFEIMVFFFFLFLISFLFREASVLLTKVNFLYSELLKLHSINRGQMTFSFS</sequence>
<dbReference type="EMBL" id="KQ421241">
    <property type="protein sequence ID" value="KOF77986.1"/>
    <property type="molecule type" value="Genomic_DNA"/>
</dbReference>
<name>A0A0L8GLU5_OCTBM</name>
<reference evidence="1" key="1">
    <citation type="submission" date="2015-07" db="EMBL/GenBank/DDBJ databases">
        <title>MeaNS - Measles Nucleotide Surveillance Program.</title>
        <authorList>
            <person name="Tran T."/>
            <person name="Druce J."/>
        </authorList>
    </citation>
    <scope>NUCLEOTIDE SEQUENCE</scope>
    <source>
        <strain evidence="1">UCB-OBI-ISO-001</strain>
        <tissue evidence="1">Gonad</tissue>
    </source>
</reference>
<organism evidence="1">
    <name type="scientific">Octopus bimaculoides</name>
    <name type="common">California two-spotted octopus</name>
    <dbReference type="NCBI Taxonomy" id="37653"/>
    <lineage>
        <taxon>Eukaryota</taxon>
        <taxon>Metazoa</taxon>
        <taxon>Spiralia</taxon>
        <taxon>Lophotrochozoa</taxon>
        <taxon>Mollusca</taxon>
        <taxon>Cephalopoda</taxon>
        <taxon>Coleoidea</taxon>
        <taxon>Octopodiformes</taxon>
        <taxon>Octopoda</taxon>
        <taxon>Incirrata</taxon>
        <taxon>Octopodidae</taxon>
        <taxon>Octopus</taxon>
    </lineage>
</organism>
<dbReference type="AlphaFoldDB" id="A0A0L8GLU5"/>
<accession>A0A0L8GLU5</accession>
<protein>
    <submittedName>
        <fullName evidence="1">Uncharacterized protein</fullName>
    </submittedName>
</protein>